<dbReference type="PROSITE" id="PS50940">
    <property type="entry name" value="CHIT_BIND_II"/>
    <property type="match status" value="1"/>
</dbReference>
<sequence length="208" mass="22029">MLHITNYFNVLLAFWSGFALSCENGSYSPHPTDCTKYLMCSNGQEIVGSCNTGLHWSPKGKYCDYPATAGCTSEGGGQTTTTTTTTTQTSTTPTSGTSTSSSGGGGQTKTGVCSWYGAEGEIPPGWPTSCGKPFDRYAMAAATWPDVPCGTKLRVSDMDTGKSVEVVVDDRFGGAPRERIVDLTYGAFAHLANHDQGLIKNCKYEVIG</sequence>
<dbReference type="Proteomes" id="UP000198287">
    <property type="component" value="Unassembled WGS sequence"/>
</dbReference>
<dbReference type="GO" id="GO:0008061">
    <property type="term" value="F:chitin binding"/>
    <property type="evidence" value="ECO:0007669"/>
    <property type="project" value="InterPro"/>
</dbReference>
<comment type="caution">
    <text evidence="4">The sequence shown here is derived from an EMBL/GenBank/DDBJ whole genome shotgun (WGS) entry which is preliminary data.</text>
</comment>
<dbReference type="InterPro" id="IPR036508">
    <property type="entry name" value="Chitin-bd_dom_sf"/>
</dbReference>
<feature type="chain" id="PRO_5013189158" evidence="2">
    <location>
        <begin position="22"/>
        <end position="208"/>
    </location>
</feature>
<feature type="compositionally biased region" description="Low complexity" evidence="1">
    <location>
        <begin position="79"/>
        <end position="101"/>
    </location>
</feature>
<dbReference type="EMBL" id="LNIX01000007">
    <property type="protein sequence ID" value="OXA51680.1"/>
    <property type="molecule type" value="Genomic_DNA"/>
</dbReference>
<dbReference type="Gene3D" id="2.40.40.10">
    <property type="entry name" value="RlpA-like domain"/>
    <property type="match status" value="1"/>
</dbReference>
<dbReference type="InterPro" id="IPR036908">
    <property type="entry name" value="RlpA-like_sf"/>
</dbReference>
<name>A0A226E334_FOLCA</name>
<dbReference type="STRING" id="158441.A0A226E334"/>
<dbReference type="Gene3D" id="2.170.140.10">
    <property type="entry name" value="Chitin binding domain"/>
    <property type="match status" value="1"/>
</dbReference>
<dbReference type="Pfam" id="PF01607">
    <property type="entry name" value="CBM_14"/>
    <property type="match status" value="1"/>
</dbReference>
<accession>A0A226E334</accession>
<reference evidence="4 5" key="1">
    <citation type="submission" date="2015-12" db="EMBL/GenBank/DDBJ databases">
        <title>The genome of Folsomia candida.</title>
        <authorList>
            <person name="Faddeeva A."/>
            <person name="Derks M.F."/>
            <person name="Anvar Y."/>
            <person name="Smit S."/>
            <person name="Van Straalen N."/>
            <person name="Roelofs D."/>
        </authorList>
    </citation>
    <scope>NUCLEOTIDE SEQUENCE [LARGE SCALE GENOMIC DNA]</scope>
    <source>
        <strain evidence="4 5">VU population</strain>
        <tissue evidence="4">Whole body</tissue>
    </source>
</reference>
<dbReference type="InterPro" id="IPR009009">
    <property type="entry name" value="RlpA-like_DPBB"/>
</dbReference>
<proteinExistence type="predicted"/>
<feature type="domain" description="Chitin-binding type-2" evidence="3">
    <location>
        <begin position="19"/>
        <end position="73"/>
    </location>
</feature>
<dbReference type="OrthoDB" id="7769384at2759"/>
<evidence type="ECO:0000256" key="2">
    <source>
        <dbReference type="SAM" id="SignalP"/>
    </source>
</evidence>
<dbReference type="InterPro" id="IPR002557">
    <property type="entry name" value="Chitin-bd_dom"/>
</dbReference>
<dbReference type="PANTHER" id="PTHR34183">
    <property type="entry name" value="ENDOLYTIC PEPTIDOGLYCAN TRANSGLYCOSYLASE RLPA"/>
    <property type="match status" value="1"/>
</dbReference>
<feature type="signal peptide" evidence="2">
    <location>
        <begin position="1"/>
        <end position="21"/>
    </location>
</feature>
<dbReference type="SUPFAM" id="SSF50685">
    <property type="entry name" value="Barwin-like endoglucanases"/>
    <property type="match status" value="1"/>
</dbReference>
<dbReference type="SUPFAM" id="SSF57625">
    <property type="entry name" value="Invertebrate chitin-binding proteins"/>
    <property type="match status" value="1"/>
</dbReference>
<evidence type="ECO:0000256" key="1">
    <source>
        <dbReference type="SAM" id="MobiDB-lite"/>
    </source>
</evidence>
<evidence type="ECO:0000313" key="4">
    <source>
        <dbReference type="EMBL" id="OXA51680.1"/>
    </source>
</evidence>
<organism evidence="4 5">
    <name type="scientific">Folsomia candida</name>
    <name type="common">Springtail</name>
    <dbReference type="NCBI Taxonomy" id="158441"/>
    <lineage>
        <taxon>Eukaryota</taxon>
        <taxon>Metazoa</taxon>
        <taxon>Ecdysozoa</taxon>
        <taxon>Arthropoda</taxon>
        <taxon>Hexapoda</taxon>
        <taxon>Collembola</taxon>
        <taxon>Entomobryomorpha</taxon>
        <taxon>Isotomoidea</taxon>
        <taxon>Isotomidae</taxon>
        <taxon>Proisotominae</taxon>
        <taxon>Folsomia</taxon>
    </lineage>
</organism>
<dbReference type="PANTHER" id="PTHR34183:SF1">
    <property type="entry name" value="ENDOLYTIC PEPTIDOGLYCAN TRANSGLYCOSYLASE RLPA"/>
    <property type="match status" value="1"/>
</dbReference>
<dbReference type="AlphaFoldDB" id="A0A226E334"/>
<gene>
    <name evidence="4" type="ORF">Fcan01_12964</name>
</gene>
<keyword evidence="2" id="KW-0732">Signal</keyword>
<protein>
    <submittedName>
        <fullName evidence="4">Peritrophin-1</fullName>
    </submittedName>
</protein>
<evidence type="ECO:0000259" key="3">
    <source>
        <dbReference type="PROSITE" id="PS50940"/>
    </source>
</evidence>
<dbReference type="SMART" id="SM00494">
    <property type="entry name" value="ChtBD2"/>
    <property type="match status" value="1"/>
</dbReference>
<feature type="region of interest" description="Disordered" evidence="1">
    <location>
        <begin position="74"/>
        <end position="107"/>
    </location>
</feature>
<dbReference type="GO" id="GO:0005576">
    <property type="term" value="C:extracellular region"/>
    <property type="evidence" value="ECO:0007669"/>
    <property type="project" value="InterPro"/>
</dbReference>
<dbReference type="Pfam" id="PF03330">
    <property type="entry name" value="DPBB_1"/>
    <property type="match status" value="1"/>
</dbReference>
<keyword evidence="5" id="KW-1185">Reference proteome</keyword>
<evidence type="ECO:0000313" key="5">
    <source>
        <dbReference type="Proteomes" id="UP000198287"/>
    </source>
</evidence>
<dbReference type="CDD" id="cd22268">
    <property type="entry name" value="DPBB_RlpA-like"/>
    <property type="match status" value="1"/>
</dbReference>